<dbReference type="InterPro" id="IPR023214">
    <property type="entry name" value="HAD_sf"/>
</dbReference>
<keyword evidence="8 10" id="KW-1133">Transmembrane helix</keyword>
<organism evidence="12 13">
    <name type="scientific">Metallosphaera tengchongensis</name>
    <dbReference type="NCBI Taxonomy" id="1532350"/>
    <lineage>
        <taxon>Archaea</taxon>
        <taxon>Thermoproteota</taxon>
        <taxon>Thermoprotei</taxon>
        <taxon>Sulfolobales</taxon>
        <taxon>Sulfolobaceae</taxon>
        <taxon>Metallosphaera</taxon>
    </lineage>
</organism>
<dbReference type="GO" id="GO:0055070">
    <property type="term" value="P:copper ion homeostasis"/>
    <property type="evidence" value="ECO:0007669"/>
    <property type="project" value="TreeGrafter"/>
</dbReference>
<feature type="transmembrane region" description="Helical" evidence="10">
    <location>
        <begin position="726"/>
        <end position="744"/>
    </location>
</feature>
<reference evidence="12 13" key="1">
    <citation type="submission" date="2020-02" db="EMBL/GenBank/DDBJ databases">
        <title>Comparative genome analysis reveals the metabolism and evolution of the thermophilic archaeal genus Metallosphaera.</title>
        <authorList>
            <person name="Jiang C."/>
        </authorList>
    </citation>
    <scope>NUCLEOTIDE SEQUENCE [LARGE SCALE GENOMIC DNA]</scope>
    <source>
        <strain evidence="12 13">Ric-A</strain>
    </source>
</reference>
<keyword evidence="4" id="KW-0479">Metal-binding</keyword>
<dbReference type="PRINTS" id="PR00943">
    <property type="entry name" value="CUATPASE"/>
</dbReference>
<dbReference type="SUPFAM" id="SSF81653">
    <property type="entry name" value="Calcium ATPase, transduction domain A"/>
    <property type="match status" value="1"/>
</dbReference>
<dbReference type="Gene3D" id="1.20.1110.10">
    <property type="entry name" value="Calcium-transporting ATPase, transmembrane domain"/>
    <property type="match status" value="1"/>
</dbReference>
<protein>
    <submittedName>
        <fullName evidence="12">Cadmium-translocating P-type ATPase</fullName>
    </submittedName>
</protein>
<dbReference type="GeneID" id="55641829"/>
<dbReference type="SUPFAM" id="SSF81665">
    <property type="entry name" value="Calcium ATPase, transmembrane domain M"/>
    <property type="match status" value="1"/>
</dbReference>
<dbReference type="NCBIfam" id="TIGR01494">
    <property type="entry name" value="ATPase_P-type"/>
    <property type="match status" value="1"/>
</dbReference>
<feature type="transmembrane region" description="Helical" evidence="10">
    <location>
        <begin position="696"/>
        <end position="720"/>
    </location>
</feature>
<keyword evidence="3 10" id="KW-0812">Transmembrane</keyword>
<dbReference type="InterPro" id="IPR018303">
    <property type="entry name" value="ATPase_P-typ_P_site"/>
</dbReference>
<dbReference type="GO" id="GO:0016887">
    <property type="term" value="F:ATP hydrolysis activity"/>
    <property type="evidence" value="ECO:0007669"/>
    <property type="project" value="InterPro"/>
</dbReference>
<dbReference type="OrthoDB" id="8588at2157"/>
<dbReference type="GO" id="GO:0016020">
    <property type="term" value="C:membrane"/>
    <property type="evidence" value="ECO:0007669"/>
    <property type="project" value="InterPro"/>
</dbReference>
<dbReference type="GO" id="GO:0005524">
    <property type="term" value="F:ATP binding"/>
    <property type="evidence" value="ECO:0007669"/>
    <property type="project" value="UniProtKB-KW"/>
</dbReference>
<name>A0A6N0NYQ7_9CREN</name>
<dbReference type="NCBIfam" id="TIGR01525">
    <property type="entry name" value="ATPase-IB_hvy"/>
    <property type="match status" value="1"/>
</dbReference>
<dbReference type="InterPro" id="IPR017969">
    <property type="entry name" value="Heavy-metal-associated_CS"/>
</dbReference>
<dbReference type="InterPro" id="IPR023298">
    <property type="entry name" value="ATPase_P-typ_TM_dom_sf"/>
</dbReference>
<dbReference type="InterPro" id="IPR027256">
    <property type="entry name" value="P-typ_ATPase_IB"/>
</dbReference>
<comment type="similarity">
    <text evidence="2">Belongs to the cation transport ATPase (P-type) (TC 3.A.3) family. Type IB subfamily.</text>
</comment>
<dbReference type="InterPro" id="IPR006121">
    <property type="entry name" value="HMA_dom"/>
</dbReference>
<dbReference type="Pfam" id="PF00403">
    <property type="entry name" value="HMA"/>
    <property type="match status" value="1"/>
</dbReference>
<evidence type="ECO:0000256" key="8">
    <source>
        <dbReference type="ARBA" id="ARBA00022989"/>
    </source>
</evidence>
<dbReference type="Proteomes" id="UP000509301">
    <property type="component" value="Chromosome"/>
</dbReference>
<dbReference type="SUPFAM" id="SSF55008">
    <property type="entry name" value="HMA, heavy metal-associated domain"/>
    <property type="match status" value="2"/>
</dbReference>
<dbReference type="PRINTS" id="PR00119">
    <property type="entry name" value="CATATPASE"/>
</dbReference>
<dbReference type="Gene3D" id="3.40.1110.10">
    <property type="entry name" value="Calcium-transporting ATPase, cytoplasmic domain N"/>
    <property type="match status" value="1"/>
</dbReference>
<comment type="subcellular location">
    <subcellularLocation>
        <location evidence="1">Endomembrane system</location>
        <topology evidence="1">Multi-pass membrane protein</topology>
    </subcellularLocation>
</comment>
<dbReference type="InterPro" id="IPR036163">
    <property type="entry name" value="HMA_dom_sf"/>
</dbReference>
<dbReference type="Gene3D" id="3.40.50.1000">
    <property type="entry name" value="HAD superfamily/HAD-like"/>
    <property type="match status" value="1"/>
</dbReference>
<dbReference type="SUPFAM" id="SSF56784">
    <property type="entry name" value="HAD-like"/>
    <property type="match status" value="1"/>
</dbReference>
<dbReference type="PROSITE" id="PS01047">
    <property type="entry name" value="HMA_1"/>
    <property type="match status" value="1"/>
</dbReference>
<evidence type="ECO:0000256" key="9">
    <source>
        <dbReference type="ARBA" id="ARBA00023136"/>
    </source>
</evidence>
<dbReference type="GO" id="GO:0005507">
    <property type="term" value="F:copper ion binding"/>
    <property type="evidence" value="ECO:0007669"/>
    <property type="project" value="TreeGrafter"/>
</dbReference>
<dbReference type="Gene3D" id="2.70.150.10">
    <property type="entry name" value="Calcium-transporting ATPase, cytoplasmic transduction domain A"/>
    <property type="match status" value="1"/>
</dbReference>
<evidence type="ECO:0000256" key="7">
    <source>
        <dbReference type="ARBA" id="ARBA00022967"/>
    </source>
</evidence>
<dbReference type="InterPro" id="IPR036412">
    <property type="entry name" value="HAD-like_sf"/>
</dbReference>
<dbReference type="GO" id="GO:0012505">
    <property type="term" value="C:endomembrane system"/>
    <property type="evidence" value="ECO:0007669"/>
    <property type="project" value="UniProtKB-SubCell"/>
</dbReference>
<evidence type="ECO:0000256" key="5">
    <source>
        <dbReference type="ARBA" id="ARBA00022741"/>
    </source>
</evidence>
<dbReference type="InterPro" id="IPR023299">
    <property type="entry name" value="ATPase_P-typ_cyto_dom_N"/>
</dbReference>
<feature type="transmembrane region" description="Helical" evidence="10">
    <location>
        <begin position="180"/>
        <end position="198"/>
    </location>
</feature>
<accession>A0A6N0NYQ7</accession>
<keyword evidence="6" id="KW-0067">ATP-binding</keyword>
<dbReference type="Gene3D" id="3.30.70.100">
    <property type="match status" value="2"/>
</dbReference>
<dbReference type="Pfam" id="PF00702">
    <property type="entry name" value="Hydrolase"/>
    <property type="match status" value="1"/>
</dbReference>
<dbReference type="InterPro" id="IPR001757">
    <property type="entry name" value="P_typ_ATPase"/>
</dbReference>
<evidence type="ECO:0000256" key="10">
    <source>
        <dbReference type="SAM" id="Phobius"/>
    </source>
</evidence>
<dbReference type="NCBIfam" id="TIGR01511">
    <property type="entry name" value="ATPase-IB1_Cu"/>
    <property type="match status" value="1"/>
</dbReference>
<evidence type="ECO:0000256" key="6">
    <source>
        <dbReference type="ARBA" id="ARBA00022840"/>
    </source>
</evidence>
<dbReference type="Pfam" id="PF00122">
    <property type="entry name" value="E1-E2_ATPase"/>
    <property type="match status" value="1"/>
</dbReference>
<feature type="domain" description="HMA" evidence="11">
    <location>
        <begin position="11"/>
        <end position="75"/>
    </location>
</feature>
<evidence type="ECO:0000256" key="1">
    <source>
        <dbReference type="ARBA" id="ARBA00004127"/>
    </source>
</evidence>
<dbReference type="RefSeq" id="WP_174631115.1">
    <property type="nucleotide sequence ID" value="NZ_CP049074.1"/>
</dbReference>
<evidence type="ECO:0000256" key="4">
    <source>
        <dbReference type="ARBA" id="ARBA00022723"/>
    </source>
</evidence>
<evidence type="ECO:0000313" key="13">
    <source>
        <dbReference type="Proteomes" id="UP000509301"/>
    </source>
</evidence>
<evidence type="ECO:0000256" key="2">
    <source>
        <dbReference type="ARBA" id="ARBA00006024"/>
    </source>
</evidence>
<feature type="transmembrane region" description="Helical" evidence="10">
    <location>
        <begin position="234"/>
        <end position="252"/>
    </location>
</feature>
<feature type="transmembrane region" description="Helical" evidence="10">
    <location>
        <begin position="383"/>
        <end position="403"/>
    </location>
</feature>
<sequence>MSGETKSLRLRSEEIKVLGMHCATCEITVSKAISSVKGVKETNVNLASGNARVVIEGGKLGDVVKAVRSAGYDVATQKFTARVKVSEEEAHKLTALLESMDGVISAKVNASSGIAIVEINPLTTSAETVLEKMKERGYPLELEREEMGKSGDFRDLLLRLIVGALISPFTLIQVPFLQLVLSLPVVFFSGMRFHRGAYRALKNRTTNMDVLVSLSSLTAWTYSLVSLFYLHSGYFFDASSLLITFILAGKTLEAYIKERTSDEVLNLQSTKARLVSGETVDSRKLKVGDLVVVKSGEVVPADGVVDEGEGFVDESIYTGESLPVKKVKGDPLVGGSVLSSGFLKVYVTRSGERTYISQVVQALKEAETVRLPIQSIADRISSIFVPVIIAISIFSFLAWVLLLHQPETFGILIAVAILASACPCGFGLATPMAVMVGIRKLLKKGIVVRNGESLQKLREVKVIVFDKTGTLTKGEMSVREFREYQDGAIELASSLEKLSSHPVGRVIANMSGEKLKVEDFTELEGGVYGKVEGREVLVGKKELVTKNCDGEPKGDVSVCVDWKVAGDIWLEDKLRDGVKELVDELKRKYRVIIATGDSSVYADRVAQDLGVEIRKGLSPDGKVELVRELKREGVVCFVGDGVNDALSLREADIGVAVSSGTDIAKYAGDVVVPSVLSLKLLLERSKRTVRKIKENIAWALAYNAVLVPISAGVLFPSLGLVLPPEYAALGMAMNSVSVALWSFVQ</sequence>
<dbReference type="CDD" id="cd00371">
    <property type="entry name" value="HMA"/>
    <property type="match status" value="2"/>
</dbReference>
<dbReference type="AlphaFoldDB" id="A0A6N0NYQ7"/>
<dbReference type="EMBL" id="CP049074">
    <property type="protein sequence ID" value="QKR00281.1"/>
    <property type="molecule type" value="Genomic_DNA"/>
</dbReference>
<dbReference type="NCBIfam" id="TIGR01512">
    <property type="entry name" value="ATPase-IB2_Cd"/>
    <property type="match status" value="1"/>
</dbReference>
<feature type="transmembrane region" description="Helical" evidence="10">
    <location>
        <begin position="210"/>
        <end position="228"/>
    </location>
</feature>
<dbReference type="PANTHER" id="PTHR43520">
    <property type="entry name" value="ATP7, ISOFORM B"/>
    <property type="match status" value="1"/>
</dbReference>
<gene>
    <name evidence="12" type="primary">cadA</name>
    <name evidence="12" type="ORF">GWK48_07735</name>
</gene>
<evidence type="ECO:0000256" key="3">
    <source>
        <dbReference type="ARBA" id="ARBA00022692"/>
    </source>
</evidence>
<dbReference type="PROSITE" id="PS50846">
    <property type="entry name" value="HMA_2"/>
    <property type="match status" value="1"/>
</dbReference>
<feature type="transmembrane region" description="Helical" evidence="10">
    <location>
        <begin position="409"/>
        <end position="434"/>
    </location>
</feature>
<evidence type="ECO:0000313" key="12">
    <source>
        <dbReference type="EMBL" id="QKR00281.1"/>
    </source>
</evidence>
<keyword evidence="9 10" id="KW-0472">Membrane</keyword>
<dbReference type="KEGG" id="mten:GWK48_07735"/>
<dbReference type="PROSITE" id="PS00154">
    <property type="entry name" value="ATPASE_E1_E2"/>
    <property type="match status" value="1"/>
</dbReference>
<dbReference type="PANTHER" id="PTHR43520:SF8">
    <property type="entry name" value="P-TYPE CU(+) TRANSPORTER"/>
    <property type="match status" value="1"/>
</dbReference>
<proteinExistence type="inferred from homology"/>
<dbReference type="InterPro" id="IPR059000">
    <property type="entry name" value="ATPase_P-type_domA"/>
</dbReference>
<keyword evidence="13" id="KW-1185">Reference proteome</keyword>
<evidence type="ECO:0000259" key="11">
    <source>
        <dbReference type="PROSITE" id="PS50846"/>
    </source>
</evidence>
<keyword evidence="7" id="KW-1278">Translocase</keyword>
<dbReference type="InterPro" id="IPR008250">
    <property type="entry name" value="ATPase_P-typ_transduc_dom_A_sf"/>
</dbReference>
<dbReference type="GO" id="GO:0043682">
    <property type="term" value="F:P-type divalent copper transporter activity"/>
    <property type="evidence" value="ECO:0007669"/>
    <property type="project" value="TreeGrafter"/>
</dbReference>
<keyword evidence="5" id="KW-0547">Nucleotide-binding</keyword>